<protein>
    <submittedName>
        <fullName evidence="1">DUF72 domain-containing protein</fullName>
    </submittedName>
</protein>
<evidence type="ECO:0000313" key="1">
    <source>
        <dbReference type="EMBL" id="NIR76713.1"/>
    </source>
</evidence>
<dbReference type="PANTHER" id="PTHR30348">
    <property type="entry name" value="UNCHARACTERIZED PROTEIN YECE"/>
    <property type="match status" value="1"/>
</dbReference>
<dbReference type="AlphaFoldDB" id="A0AAE5CCZ6"/>
<organism evidence="1 2">
    <name type="scientific">Candidatus Kutchimonas denitrificans</name>
    <dbReference type="NCBI Taxonomy" id="3056748"/>
    <lineage>
        <taxon>Bacteria</taxon>
        <taxon>Pseudomonadati</taxon>
        <taxon>Gemmatimonadota</taxon>
        <taxon>Gemmatimonadia</taxon>
        <taxon>Candidatus Palauibacterales</taxon>
        <taxon>Candidatus Palauibacteraceae</taxon>
        <taxon>Candidatus Kutchimonas</taxon>
    </lineage>
</organism>
<dbReference type="InterPro" id="IPR002763">
    <property type="entry name" value="DUF72"/>
</dbReference>
<proteinExistence type="predicted"/>
<name>A0AAE5CCZ6_9BACT</name>
<evidence type="ECO:0000313" key="2">
    <source>
        <dbReference type="Proteomes" id="UP000702544"/>
    </source>
</evidence>
<dbReference type="InterPro" id="IPR036520">
    <property type="entry name" value="UPF0759_sf"/>
</dbReference>
<dbReference type="SUPFAM" id="SSF117396">
    <property type="entry name" value="TM1631-like"/>
    <property type="match status" value="1"/>
</dbReference>
<gene>
    <name evidence="1" type="ORF">GWO12_16670</name>
</gene>
<dbReference type="Gene3D" id="3.20.20.410">
    <property type="entry name" value="Protein of unknown function UPF0759"/>
    <property type="match status" value="1"/>
</dbReference>
<sequence>MGKVWVGVSGWSYDGWRGEFYPEELSRSRELEYIGRRFNSVEINGSFYSLLKPDTYRRWYDQVPRDFLFAVKGSRFITHNKKLRDVETPLANFFASGVLALEEKLGPVVWQLSENLRFDPQRVAHFLELLPHDTEAAARLARKHDDRLKGRSWTKTDRNRRMRHAIEIRNESFFDAEFVRIARRNGAAVVLSDAADWRLTEEVTAGFVYIRLHGSEETYASRYDDDQLDRWAERIEAWRAGGQPRRPDTITDRQPPRRKTRDVYVYFDNDQHVHAPKDAERLAERLDALA</sequence>
<dbReference type="PANTHER" id="PTHR30348:SF4">
    <property type="entry name" value="DUF72 DOMAIN-CONTAINING PROTEIN"/>
    <property type="match status" value="1"/>
</dbReference>
<dbReference type="Pfam" id="PF01904">
    <property type="entry name" value="DUF72"/>
    <property type="match status" value="1"/>
</dbReference>
<comment type="caution">
    <text evidence="1">The sequence shown here is derived from an EMBL/GenBank/DDBJ whole genome shotgun (WGS) entry which is preliminary data.</text>
</comment>
<dbReference type="EMBL" id="JAACAK010000142">
    <property type="protein sequence ID" value="NIR76713.1"/>
    <property type="molecule type" value="Genomic_DNA"/>
</dbReference>
<dbReference type="Proteomes" id="UP000702544">
    <property type="component" value="Unassembled WGS sequence"/>
</dbReference>
<reference evidence="1 2" key="1">
    <citation type="submission" date="2020-01" db="EMBL/GenBank/DDBJ databases">
        <title>Genomes assembled from Gulf of Kutch pelagic sediment metagenomes.</title>
        <authorList>
            <person name="Chandrashekar M."/>
            <person name="Mahajan M.S."/>
            <person name="Dave K.J."/>
            <person name="Vatsa P."/>
            <person name="Nathani N.M."/>
        </authorList>
    </citation>
    <scope>NUCLEOTIDE SEQUENCE [LARGE SCALE GENOMIC DNA]</scope>
    <source>
        <strain evidence="1">KS3-K002</strain>
    </source>
</reference>
<accession>A0AAE5CCZ6</accession>